<keyword evidence="1" id="KW-1133">Transmembrane helix</keyword>
<comment type="caution">
    <text evidence="2">The sequence shown here is derived from an EMBL/GenBank/DDBJ whole genome shotgun (WGS) entry which is preliminary data.</text>
</comment>
<dbReference type="EMBL" id="CABFWF030000001">
    <property type="protein sequence ID" value="CAD7025020.1"/>
    <property type="molecule type" value="Genomic_DNA"/>
</dbReference>
<accession>A0ABM8PEQ4</accession>
<feature type="transmembrane region" description="Helical" evidence="1">
    <location>
        <begin position="12"/>
        <end position="28"/>
    </location>
</feature>
<dbReference type="RefSeq" id="WP_185927881.1">
    <property type="nucleotide sequence ID" value="NZ_CABFWF030000001.1"/>
</dbReference>
<keyword evidence="1" id="KW-0472">Membrane</keyword>
<evidence type="ECO:0000313" key="3">
    <source>
        <dbReference type="Proteomes" id="UP000606921"/>
    </source>
</evidence>
<evidence type="ECO:0000313" key="2">
    <source>
        <dbReference type="EMBL" id="CAD7025020.1"/>
    </source>
</evidence>
<protein>
    <recommendedName>
        <fullName evidence="4">DUF3329 domain-containing protein</fullName>
    </recommendedName>
</protein>
<proteinExistence type="predicted"/>
<organism evidence="2 3">
    <name type="scientific">Pseudorhizobium endolithicum</name>
    <dbReference type="NCBI Taxonomy" id="1191678"/>
    <lineage>
        <taxon>Bacteria</taxon>
        <taxon>Pseudomonadati</taxon>
        <taxon>Pseudomonadota</taxon>
        <taxon>Alphaproteobacteria</taxon>
        <taxon>Hyphomicrobiales</taxon>
        <taxon>Rhizobiaceae</taxon>
        <taxon>Rhizobium/Agrobacterium group</taxon>
        <taxon>Pseudorhizobium</taxon>
    </lineage>
</organism>
<feature type="transmembrane region" description="Helical" evidence="1">
    <location>
        <begin position="34"/>
        <end position="53"/>
    </location>
</feature>
<name>A0ABM8PEQ4_9HYPH</name>
<reference evidence="2 3" key="1">
    <citation type="submission" date="2020-11" db="EMBL/GenBank/DDBJ databases">
        <authorList>
            <person name="Lassalle F."/>
        </authorList>
    </citation>
    <scope>NUCLEOTIDE SEQUENCE [LARGE SCALE GENOMIC DNA]</scope>
    <source>
        <strain evidence="2 3">JC140</strain>
    </source>
</reference>
<keyword evidence="1" id="KW-0812">Transmembrane</keyword>
<dbReference type="Proteomes" id="UP000606921">
    <property type="component" value="Unassembled WGS sequence"/>
</dbReference>
<evidence type="ECO:0000256" key="1">
    <source>
        <dbReference type="SAM" id="Phobius"/>
    </source>
</evidence>
<sequence>MIDLDHPFYRPLWARLLIVGVCLAWSGLEFWSGAPLWGTIVGGLGLYAAYKLFYEFHRRGTGGHSSGGGAQDERQ</sequence>
<gene>
    <name evidence="2" type="ORF">REJC140_00570</name>
</gene>
<evidence type="ECO:0008006" key="4">
    <source>
        <dbReference type="Google" id="ProtNLM"/>
    </source>
</evidence>
<keyword evidence="3" id="KW-1185">Reference proteome</keyword>